<feature type="compositionally biased region" description="Basic and acidic residues" evidence="1">
    <location>
        <begin position="1"/>
        <end position="17"/>
    </location>
</feature>
<feature type="compositionally biased region" description="Basic and acidic residues" evidence="1">
    <location>
        <begin position="77"/>
        <end position="94"/>
    </location>
</feature>
<dbReference type="AlphaFoldDB" id="A0A0B6YQC4"/>
<sequence length="94" mass="10663">YKAEYEETIRKLEEDLSNRMGDNDDDDSMEEEVSHPDDKSHVTSSSSYVSNGEHERGSYKSTVTAKGHTNTNGSKVHRNENRLIEKSRTSGKDK</sequence>
<evidence type="ECO:0000256" key="1">
    <source>
        <dbReference type="SAM" id="MobiDB-lite"/>
    </source>
</evidence>
<name>A0A0B6YQC4_9EUPU</name>
<feature type="compositionally biased region" description="Basic and acidic residues" evidence="1">
    <location>
        <begin position="32"/>
        <end position="41"/>
    </location>
</feature>
<feature type="compositionally biased region" description="Polar residues" evidence="1">
    <location>
        <begin position="59"/>
        <end position="74"/>
    </location>
</feature>
<dbReference type="EMBL" id="HACG01010840">
    <property type="protein sequence ID" value="CEK57705.1"/>
    <property type="molecule type" value="Transcribed_RNA"/>
</dbReference>
<accession>A0A0B6YQC4</accession>
<protein>
    <submittedName>
        <fullName evidence="2">Uncharacterized protein</fullName>
    </submittedName>
</protein>
<feature type="non-terminal residue" evidence="2">
    <location>
        <position position="1"/>
    </location>
</feature>
<proteinExistence type="predicted"/>
<evidence type="ECO:0000313" key="2">
    <source>
        <dbReference type="EMBL" id="CEK57705.1"/>
    </source>
</evidence>
<reference evidence="2" key="1">
    <citation type="submission" date="2014-12" db="EMBL/GenBank/DDBJ databases">
        <title>Insight into the proteome of Arion vulgaris.</title>
        <authorList>
            <person name="Aradska J."/>
            <person name="Bulat T."/>
            <person name="Smidak R."/>
            <person name="Sarate P."/>
            <person name="Gangsoo J."/>
            <person name="Sialana F."/>
            <person name="Bilban M."/>
            <person name="Lubec G."/>
        </authorList>
    </citation>
    <scope>NUCLEOTIDE SEQUENCE</scope>
    <source>
        <tissue evidence="2">Skin</tissue>
    </source>
</reference>
<feature type="region of interest" description="Disordered" evidence="1">
    <location>
        <begin position="1"/>
        <end position="94"/>
    </location>
</feature>
<gene>
    <name evidence="2" type="primary">ORF30871</name>
</gene>
<organism evidence="2">
    <name type="scientific">Arion vulgaris</name>
    <dbReference type="NCBI Taxonomy" id="1028688"/>
    <lineage>
        <taxon>Eukaryota</taxon>
        <taxon>Metazoa</taxon>
        <taxon>Spiralia</taxon>
        <taxon>Lophotrochozoa</taxon>
        <taxon>Mollusca</taxon>
        <taxon>Gastropoda</taxon>
        <taxon>Heterobranchia</taxon>
        <taxon>Euthyneura</taxon>
        <taxon>Panpulmonata</taxon>
        <taxon>Eupulmonata</taxon>
        <taxon>Stylommatophora</taxon>
        <taxon>Helicina</taxon>
        <taxon>Arionoidea</taxon>
        <taxon>Arionidae</taxon>
        <taxon>Arion</taxon>
    </lineage>
</organism>